<feature type="compositionally biased region" description="Acidic residues" evidence="1">
    <location>
        <begin position="30"/>
        <end position="47"/>
    </location>
</feature>
<keyword evidence="3" id="KW-1185">Reference proteome</keyword>
<dbReference type="EMBL" id="DF157106">
    <property type="protein sequence ID" value="GAB69338.1"/>
    <property type="molecule type" value="Genomic_DNA"/>
</dbReference>
<feature type="region of interest" description="Disordered" evidence="1">
    <location>
        <begin position="848"/>
        <end position="874"/>
    </location>
</feature>
<accession>K6UNB6</accession>
<protein>
    <submittedName>
        <fullName evidence="2">Uncharacterized protein</fullName>
    </submittedName>
</protein>
<feature type="compositionally biased region" description="Polar residues" evidence="1">
    <location>
        <begin position="1916"/>
        <end position="1928"/>
    </location>
</feature>
<gene>
    <name evidence="2" type="ORF">PCYB_147660</name>
</gene>
<feature type="region of interest" description="Disordered" evidence="1">
    <location>
        <begin position="2078"/>
        <end position="2132"/>
    </location>
</feature>
<dbReference type="OrthoDB" id="10436798at2759"/>
<evidence type="ECO:0000313" key="3">
    <source>
        <dbReference type="Proteomes" id="UP000006319"/>
    </source>
</evidence>
<dbReference type="VEuPathDB" id="PlasmoDB:PCYB_147660"/>
<feature type="compositionally biased region" description="Basic and acidic residues" evidence="1">
    <location>
        <begin position="125"/>
        <end position="149"/>
    </location>
</feature>
<feature type="region of interest" description="Disordered" evidence="1">
    <location>
        <begin position="2276"/>
        <end position="2306"/>
    </location>
</feature>
<name>K6UNB6_PLACD</name>
<reference evidence="2 3" key="1">
    <citation type="journal article" date="2012" name="Nat. Genet.">
        <title>Plasmodium cynomolgi genome sequences provide insight into Plasmodium vivax and the monkey malaria clade.</title>
        <authorList>
            <person name="Tachibana S."/>
            <person name="Sullivan S.A."/>
            <person name="Kawai S."/>
            <person name="Nakamura S."/>
            <person name="Kim H.R."/>
            <person name="Goto N."/>
            <person name="Arisue N."/>
            <person name="Palacpac N.M.Q."/>
            <person name="Honma H."/>
            <person name="Yagi M."/>
            <person name="Tougan T."/>
            <person name="Katakai Y."/>
            <person name="Kaneko O."/>
            <person name="Mita T."/>
            <person name="Kita K."/>
            <person name="Yasutomi Y."/>
            <person name="Sutton P.L."/>
            <person name="Shakhbatyan R."/>
            <person name="Horii T."/>
            <person name="Yasunaga T."/>
            <person name="Barnwell J.W."/>
            <person name="Escalante A.A."/>
            <person name="Carlton J.M."/>
            <person name="Tanabe K."/>
        </authorList>
    </citation>
    <scope>NUCLEOTIDE SEQUENCE [LARGE SCALE GENOMIC DNA]</scope>
    <source>
        <strain evidence="2 3">B</strain>
    </source>
</reference>
<dbReference type="Proteomes" id="UP000006319">
    <property type="component" value="Chromosome 14"/>
</dbReference>
<dbReference type="GeneID" id="14695722"/>
<feature type="region of interest" description="Disordered" evidence="1">
    <location>
        <begin position="1900"/>
        <end position="1929"/>
    </location>
</feature>
<feature type="compositionally biased region" description="Acidic residues" evidence="1">
    <location>
        <begin position="2087"/>
        <end position="2118"/>
    </location>
</feature>
<sequence length="2306" mass="279024">MESLYEKYDNIQKDYEKKLEDLKQSKETIEVEDEEEIEEDEEEEDIEVPPGVYPEDSDYYSTVQELDENEEHHSNGNDEDSLFLQDSTGPNPEESQDGSWFGPHGPSSIHLPTPVSGGRKKRQKIKEQNLGRQSSEKSNKGQQGKKEIDESYLGKYQNEPYYGTLKILYERSPYELFYNLKELLNDKYQTEKRKIDEHYYNELDVLCKLFTRDKFNDDKKSIKDKYEAAGQLTNGHCQNEIMFIFKKFNDDQMNYEKKILELKYQDKKKAHDAEFDTKLKAITEKYEDEKRKFEKKLVDELKKRNHVDELYNEVHYKVDAEFMKRDFDIADYYTGNKEKYEKYKHTEFEEVRKLVEQKYQTVGKRYDSNYYSRRHRNEKKYVNDRHLTLGLPLDKHYYDELKFLFEVYTSSRYDNEMWLLNLKYTNEGKKRDDAYETEMESIYAKHDKKQKYYEKKLQDLMKKRKTTEEEVKGKIGSAKAKGILGKLFATGSPIGSFTPTSRECPSVTINGDIYMDADEKLSTFKKEPYYDELKELYERYKHQSFYNVKRFIDDKYDLQQRDYDTHYYNEIDFMIKLMIRDKFLDEKNSILDKYRSGDHNDGRCYREIVYLFKKYNEEQMMTEQRVLELRYLNEYRMRGPDYFQELLIKQHNYNNKCKIFERELEKELKNPLQRKKNDKSELFDGLYYHDDEEFSDRTFDKASYYDEMKKLYEHYKHSEFEDIKKIVDKKYANLGTSANQNYYTEINRLCDILLTKKYEEEKKFITERYSYLNMPLDKHYVDELKFLHEQYTNSQYDNEVWLLRLKYQNEGRPTNDRAFERERQPIYKKYDKKQKEYVKKLQEEVGSRRAKGEGEMANKGYSPKLRLSQGKPKDGNYRNESYRLHLMTMYDNCQQEDLHNIIKLVTDNYQAIGRPYDDHFYNEIDVMFKLFKNEKYKHERRNIKEKYGGFGLNRDKCFNEIMFLYQKYNDEKKDAEKQILDLRYKYGGRPQDKAYFTKIMEINGKYAAERKAYKKHLQEELQSSKSDPCDYCGEEYKGIYYDDDDEFNDPNFDLPHYYNEMKIKYEKYRHSEFNDAKNFMDEKYRNEGRPYDDGYYCELNALTYMFLKERFDKEKKFIEDKYTTVDLPRDNKNYYYEVKFLGERFHFLQRTYEHALLDLKYYNDGLPRNENYYLELSDIYKKYDNKHKKFDKALQDGIANKKYNFTEEPDEDDLRNLDYHSKMMSLFKKETRDHDASIQYNMNIKALKENNKLDEFQIVKKLLDDKYTSIGRPFDDHYYNELDYILKSLNLETYHNLKCRIRERYSISGNLGDETSYRHALFTYHLYQQENLNNDKAIINLKYQRRGLPHDDSYHREINALSTRYERESKNYEKKLKAEMETEFNEREYFAEFYEAPNYKNDEEFGHSGFDFYLYYSEAKFAFQKYEHSEFDEVKKIVDKRFIDEGRLFDDSYYSELKRLADVCTTEKYKEETKNITEKYKKLGQTQVSEYYHRELMDAFSWYNHKLSLTEMWITHLKYQNEGKSRDESFHSLMQIIGDKYEEKRLRYAGKLGIHFTRYKGRDYNYNQDDVNPDAENHSEYYNKLQRMLAKYSNEEFDKIKKDIDEKYKLEARPFDKHYYSELERVSYGKCNDKYNDEVEKIHLRYQREVRPRDKHYYNELMSAFAKNSEEKFNLGKVILDLKYKNQGRPFDESYRNSVKKLYEKLVADNGQQQNKLDAELNGRTATNDFHSAQYKGPVDFVDDDMTEEDKKNEQYYNKLKEIREKCNKNQFDTVKKIVDKSKDAKEGDDEDYYNELRRVGADKINEQYKKEKKAIKDKYKGQKGLPRDDDYYYQLMRLFEKYNDEHLNHEKLVLELRHKNENLPQDERFHALLKHFYEKCVYDKQAYQEKFLDKIRKNKAPSGKYDDGDNDDAQDFSTHRSSPQSLTDGEYKKKLNRLLKSYDPTEFHNLKQTLDGEYQSSGKSIDADYFKELKTRATKNVKDRHDEAKNTIIRIYKQIPGGRRCDEFYKELIELFYKYNDEKFNNEKYILELKYERERLPRREEYHKQVRSIFENIQSEKDKYELKMLEELIKKKNKARSKQQQEGDDDEEEGGEGEGEGAIEVTYDDEDEDEESEKTESKEQQLKKQQYDEEVKALNKTFEVEEKRHQESYANELKGLFDKYNKNIKSLLEIHDKENPNKNYVKEKKDLDVKYKKGTKDAALGDDYYGEFKALFDKYPTVNYNREMKALDDKCATEKAAHDSHYTEKNKVLTEKYNTQLKILCEKYDQQFPGYTKSAKGPLGTQGGKSKTKKAAAPNQRKPLR</sequence>
<proteinExistence type="predicted"/>
<dbReference type="KEGG" id="pcy:PCYB_147660"/>
<dbReference type="RefSeq" id="XP_004225285.1">
    <property type="nucleotide sequence ID" value="XM_004225237.1"/>
</dbReference>
<evidence type="ECO:0000313" key="2">
    <source>
        <dbReference type="EMBL" id="GAB69338.1"/>
    </source>
</evidence>
<feature type="region of interest" description="Disordered" evidence="1">
    <location>
        <begin position="24"/>
        <end position="151"/>
    </location>
</feature>
<evidence type="ECO:0000256" key="1">
    <source>
        <dbReference type="SAM" id="MobiDB-lite"/>
    </source>
</evidence>
<feature type="compositionally biased region" description="Basic and acidic residues" evidence="1">
    <location>
        <begin position="2119"/>
        <end position="2132"/>
    </location>
</feature>
<dbReference type="OMA" id="CRIRERY"/>
<organism evidence="2 3">
    <name type="scientific">Plasmodium cynomolgi (strain B)</name>
    <dbReference type="NCBI Taxonomy" id="1120755"/>
    <lineage>
        <taxon>Eukaryota</taxon>
        <taxon>Sar</taxon>
        <taxon>Alveolata</taxon>
        <taxon>Apicomplexa</taxon>
        <taxon>Aconoidasida</taxon>
        <taxon>Haemosporida</taxon>
        <taxon>Plasmodiidae</taxon>
        <taxon>Plasmodium</taxon>
        <taxon>Plasmodium (Plasmodium)</taxon>
    </lineage>
</organism>